<dbReference type="Gene3D" id="2.40.50.100">
    <property type="match status" value="1"/>
</dbReference>
<dbReference type="PROSITE" id="PS00189">
    <property type="entry name" value="LIPOYL"/>
    <property type="match status" value="1"/>
</dbReference>
<comment type="function">
    <text evidence="3">The glycine cleavage system catalyzes the degradation of glycine. The H protein shuttles the methylamine group of glycine from the P protein to the T protein.</text>
</comment>
<dbReference type="Pfam" id="PF01597">
    <property type="entry name" value="GCV_H"/>
    <property type="match status" value="1"/>
</dbReference>
<keyword evidence="2 3" id="KW-0450">Lipoyl</keyword>
<evidence type="ECO:0000256" key="1">
    <source>
        <dbReference type="ARBA" id="ARBA00009249"/>
    </source>
</evidence>
<evidence type="ECO:0000256" key="3">
    <source>
        <dbReference type="HAMAP-Rule" id="MF_00272"/>
    </source>
</evidence>
<dbReference type="NCBIfam" id="TIGR00527">
    <property type="entry name" value="gcvH"/>
    <property type="match status" value="1"/>
</dbReference>
<dbReference type="GO" id="GO:0005829">
    <property type="term" value="C:cytosol"/>
    <property type="evidence" value="ECO:0007669"/>
    <property type="project" value="TreeGrafter"/>
</dbReference>
<evidence type="ECO:0000256" key="2">
    <source>
        <dbReference type="ARBA" id="ARBA00022823"/>
    </source>
</evidence>
<sequence length="127" mass="14077">MSEVPDDLLYTRDHEWLKKEDGGTFVIGITHHAQESLGDVTFVELPAVGQSFECNAVFGVIESVKAASDLFMPVTGEVIEINQNLNDFPERVNEDPYQQGWMIKIKPETDTSAEDLLNASAYAAEIS</sequence>
<organism evidence="6">
    <name type="scientific">uncultured verrucomicrobium HF0130_25O04</name>
    <dbReference type="NCBI Taxonomy" id="723596"/>
    <lineage>
        <taxon>Bacteria</taxon>
        <taxon>Pseudomonadati</taxon>
        <taxon>Verrucomicrobiota</taxon>
        <taxon>environmental samples</taxon>
    </lineage>
</organism>
<dbReference type="PANTHER" id="PTHR11715">
    <property type="entry name" value="GLYCINE CLEAVAGE SYSTEM H PROTEIN"/>
    <property type="match status" value="1"/>
</dbReference>
<dbReference type="HAMAP" id="MF_00272">
    <property type="entry name" value="GcvH"/>
    <property type="match status" value="1"/>
</dbReference>
<dbReference type="CDD" id="cd06848">
    <property type="entry name" value="GCS_H"/>
    <property type="match status" value="1"/>
</dbReference>
<dbReference type="EMBL" id="GU567968">
    <property type="protein sequence ID" value="ADI21859.1"/>
    <property type="molecule type" value="Genomic_DNA"/>
</dbReference>
<comment type="subunit">
    <text evidence="3">The glycine cleavage system is composed of four proteins: P, T, L and H.</text>
</comment>
<dbReference type="InterPro" id="IPR000089">
    <property type="entry name" value="Biotin_lipoyl"/>
</dbReference>
<feature type="domain" description="Lipoyl-binding" evidence="5">
    <location>
        <begin position="24"/>
        <end position="106"/>
    </location>
</feature>
<comment type="similarity">
    <text evidence="1 3">Belongs to the GcvH family.</text>
</comment>
<proteinExistence type="inferred from homology"/>
<dbReference type="SUPFAM" id="SSF51230">
    <property type="entry name" value="Single hybrid motif"/>
    <property type="match status" value="1"/>
</dbReference>
<reference evidence="6" key="1">
    <citation type="submission" date="2010-01" db="EMBL/GenBank/DDBJ databases">
        <title>Genome fragments of uncultured bacteria from the North Pacific subtropical Gyre.</title>
        <authorList>
            <person name="Pham V.D."/>
            <person name="Delong E.F."/>
        </authorList>
    </citation>
    <scope>NUCLEOTIDE SEQUENCE</scope>
</reference>
<dbReference type="InterPro" id="IPR003016">
    <property type="entry name" value="2-oxoA_DH_lipoyl-BS"/>
</dbReference>
<feature type="modified residue" description="N6-lipoyllysine" evidence="3 4">
    <location>
        <position position="65"/>
    </location>
</feature>
<dbReference type="AlphaFoldDB" id="E7C335"/>
<evidence type="ECO:0000313" key="6">
    <source>
        <dbReference type="EMBL" id="ADI21859.1"/>
    </source>
</evidence>
<gene>
    <name evidence="3" type="primary">gcvH</name>
</gene>
<comment type="cofactor">
    <cofactor evidence="3">
        <name>(R)-lipoate</name>
        <dbReference type="ChEBI" id="CHEBI:83088"/>
    </cofactor>
    <text evidence="3">Binds 1 lipoyl cofactor covalently.</text>
</comment>
<dbReference type="GO" id="GO:0019464">
    <property type="term" value="P:glycine decarboxylation via glycine cleavage system"/>
    <property type="evidence" value="ECO:0007669"/>
    <property type="project" value="UniProtKB-UniRule"/>
</dbReference>
<dbReference type="PANTHER" id="PTHR11715:SF3">
    <property type="entry name" value="GLYCINE CLEAVAGE SYSTEM H PROTEIN-RELATED"/>
    <property type="match status" value="1"/>
</dbReference>
<protein>
    <recommendedName>
        <fullName evidence="3">Glycine cleavage system H protein</fullName>
    </recommendedName>
</protein>
<dbReference type="GO" id="GO:0009249">
    <property type="term" value="P:protein lipoylation"/>
    <property type="evidence" value="ECO:0007669"/>
    <property type="project" value="TreeGrafter"/>
</dbReference>
<evidence type="ECO:0000259" key="5">
    <source>
        <dbReference type="PROSITE" id="PS50968"/>
    </source>
</evidence>
<dbReference type="InterPro" id="IPR002930">
    <property type="entry name" value="GCV_H"/>
</dbReference>
<dbReference type="NCBIfam" id="NF002270">
    <property type="entry name" value="PRK01202.1"/>
    <property type="match status" value="1"/>
</dbReference>
<dbReference type="InterPro" id="IPR011053">
    <property type="entry name" value="Single_hybrid_motif"/>
</dbReference>
<accession>E7C335</accession>
<evidence type="ECO:0000256" key="4">
    <source>
        <dbReference type="PIRSR" id="PIRSR617453-50"/>
    </source>
</evidence>
<name>E7C335_9BACT</name>
<dbReference type="GO" id="GO:0005960">
    <property type="term" value="C:glycine cleavage complex"/>
    <property type="evidence" value="ECO:0007669"/>
    <property type="project" value="InterPro"/>
</dbReference>
<dbReference type="PROSITE" id="PS50968">
    <property type="entry name" value="BIOTINYL_LIPOYL"/>
    <property type="match status" value="1"/>
</dbReference>
<dbReference type="InterPro" id="IPR033753">
    <property type="entry name" value="GCV_H/Fam206"/>
</dbReference>
<dbReference type="InterPro" id="IPR017453">
    <property type="entry name" value="GCV_H_sub"/>
</dbReference>